<keyword evidence="5" id="KW-0998">Cell outer membrane</keyword>
<accession>A0AAP2DDP6</accession>
<proteinExistence type="inferred from homology"/>
<comment type="caution">
    <text evidence="9">The sequence shown here is derived from an EMBL/GenBank/DDBJ whole genome shotgun (WGS) entry which is preliminary data.</text>
</comment>
<evidence type="ECO:0000256" key="5">
    <source>
        <dbReference type="ARBA" id="ARBA00023237"/>
    </source>
</evidence>
<keyword evidence="10" id="KW-1185">Reference proteome</keyword>
<dbReference type="InterPro" id="IPR011990">
    <property type="entry name" value="TPR-like_helical_dom_sf"/>
</dbReference>
<comment type="similarity">
    <text evidence="2">Belongs to the SusD family.</text>
</comment>
<evidence type="ECO:0000256" key="2">
    <source>
        <dbReference type="ARBA" id="ARBA00006275"/>
    </source>
</evidence>
<feature type="domain" description="SusD-like N-terminal" evidence="8">
    <location>
        <begin position="107"/>
        <end position="224"/>
    </location>
</feature>
<dbReference type="GO" id="GO:0009279">
    <property type="term" value="C:cell outer membrane"/>
    <property type="evidence" value="ECO:0007669"/>
    <property type="project" value="UniProtKB-SubCell"/>
</dbReference>
<evidence type="ECO:0000256" key="6">
    <source>
        <dbReference type="SAM" id="SignalP"/>
    </source>
</evidence>
<name>A0AAP2DDP6_9BACT</name>
<reference evidence="9 10" key="1">
    <citation type="submission" date="2021-05" db="EMBL/GenBank/DDBJ databases">
        <title>A Polyphasic approach of four new species of the genus Ohtaekwangia: Ohtaekwangia histidinii sp. nov., Ohtaekwangia cretensis sp. nov., Ohtaekwangia indiensis sp. nov., Ohtaekwangia reichenbachii sp. nov. from diverse environment.</title>
        <authorList>
            <person name="Octaviana S."/>
        </authorList>
    </citation>
    <scope>NUCLEOTIDE SEQUENCE [LARGE SCALE GENOMIC DNA]</scope>
    <source>
        <strain evidence="9 10">PWU37</strain>
    </source>
</reference>
<sequence length="636" mass="72094">MKRLSVFLYTLAAMLLGVSCSDYLDVTPQNVGTLEYAFRNRNEAENYLFSCYAYLQRGADAVTNAGFTLSSEIIYPNNLSQRPINEVGFNLIRGLQNAGSPALNSWDGDNGNYSQFRSIRICNTLLENIDEPVDLTAAEKTRWIAEVKFLKAYYHYELLRKYGPVPIVDKNLPISASIDEVRVKRAPLDSGFNYVVRLLDEAAADLPVTITNQARELGRATRLIALSLKAEVLVAAASPLFNGNPDYADYRDKDGTVLFPQAYDAGKWARAADACREAIQACEAEGLRLYTFIQPATISNLPESLRQVLTIQNAVTERWDLNAELIWALNPEFGYQGYATPRMTKESAVNIFSNPSTFAVPISTADLFYTEHGVPITEDVSWDYTNRFQIQTGTADTRYYVQAGYQTIRGHFGREPRFYANLAFDGGIWYGNGQLDPDKAYYVQARGTSGLAGPKDRNTINITGYWPKKLAHYLSVYDNGFQPVHFRLPMMRLAGLYLLYAEALNELNGPSEEVYTYINAVRLRAGLPTVQAAWSTYSNTPNKYLNQAGLRQIIHQERRIELCFEAQSGWDLRRWKELQQVLSRPMQGWSVYETEPARYYQPTTVLVPVFSQRDYLWPLKQNALVVNPNLVQNPYW</sequence>
<dbReference type="Gene3D" id="1.25.40.390">
    <property type="match status" value="1"/>
</dbReference>
<dbReference type="SUPFAM" id="SSF48452">
    <property type="entry name" value="TPR-like"/>
    <property type="match status" value="1"/>
</dbReference>
<dbReference type="Pfam" id="PF14322">
    <property type="entry name" value="SusD-like_3"/>
    <property type="match status" value="1"/>
</dbReference>
<keyword evidence="3 6" id="KW-0732">Signal</keyword>
<evidence type="ECO:0000256" key="4">
    <source>
        <dbReference type="ARBA" id="ARBA00023136"/>
    </source>
</evidence>
<organism evidence="9 10">
    <name type="scientific">Dawidia soli</name>
    <dbReference type="NCBI Taxonomy" id="2782352"/>
    <lineage>
        <taxon>Bacteria</taxon>
        <taxon>Pseudomonadati</taxon>
        <taxon>Bacteroidota</taxon>
        <taxon>Cytophagia</taxon>
        <taxon>Cytophagales</taxon>
        <taxon>Chryseotaleaceae</taxon>
        <taxon>Dawidia</taxon>
    </lineage>
</organism>
<feature type="chain" id="PRO_5043035363" evidence="6">
    <location>
        <begin position="25"/>
        <end position="636"/>
    </location>
</feature>
<evidence type="ECO:0000259" key="8">
    <source>
        <dbReference type="Pfam" id="PF14322"/>
    </source>
</evidence>
<evidence type="ECO:0000313" key="9">
    <source>
        <dbReference type="EMBL" id="MBT1689276.1"/>
    </source>
</evidence>
<comment type="subcellular location">
    <subcellularLocation>
        <location evidence="1">Cell outer membrane</location>
    </subcellularLocation>
</comment>
<dbReference type="Pfam" id="PF07980">
    <property type="entry name" value="SusD_RagB"/>
    <property type="match status" value="1"/>
</dbReference>
<dbReference type="EMBL" id="JAHESC010000038">
    <property type="protein sequence ID" value="MBT1689276.1"/>
    <property type="molecule type" value="Genomic_DNA"/>
</dbReference>
<dbReference type="AlphaFoldDB" id="A0AAP2DDP6"/>
<dbReference type="PROSITE" id="PS51257">
    <property type="entry name" value="PROKAR_LIPOPROTEIN"/>
    <property type="match status" value="1"/>
</dbReference>
<protein>
    <submittedName>
        <fullName evidence="9">RagB/SusD family nutrient uptake outer membrane protein</fullName>
    </submittedName>
</protein>
<feature type="domain" description="RagB/SusD" evidence="7">
    <location>
        <begin position="324"/>
        <end position="636"/>
    </location>
</feature>
<gene>
    <name evidence="9" type="ORF">KK078_22105</name>
</gene>
<evidence type="ECO:0000256" key="1">
    <source>
        <dbReference type="ARBA" id="ARBA00004442"/>
    </source>
</evidence>
<dbReference type="InterPro" id="IPR033985">
    <property type="entry name" value="SusD-like_N"/>
</dbReference>
<evidence type="ECO:0000313" key="10">
    <source>
        <dbReference type="Proteomes" id="UP001319180"/>
    </source>
</evidence>
<feature type="signal peptide" evidence="6">
    <location>
        <begin position="1"/>
        <end position="24"/>
    </location>
</feature>
<evidence type="ECO:0000259" key="7">
    <source>
        <dbReference type="Pfam" id="PF07980"/>
    </source>
</evidence>
<evidence type="ECO:0000256" key="3">
    <source>
        <dbReference type="ARBA" id="ARBA00022729"/>
    </source>
</evidence>
<dbReference type="RefSeq" id="WP_254092502.1">
    <property type="nucleotide sequence ID" value="NZ_JAHESC010000038.1"/>
</dbReference>
<dbReference type="Proteomes" id="UP001319180">
    <property type="component" value="Unassembled WGS sequence"/>
</dbReference>
<keyword evidence="4" id="KW-0472">Membrane</keyword>
<dbReference type="InterPro" id="IPR012944">
    <property type="entry name" value="SusD_RagB_dom"/>
</dbReference>